<name>A0ABS4IRV0_9BACL</name>
<organism evidence="1 2">
    <name type="scientific">Paenibacillus eucommiae</name>
    <dbReference type="NCBI Taxonomy" id="1355755"/>
    <lineage>
        <taxon>Bacteria</taxon>
        <taxon>Bacillati</taxon>
        <taxon>Bacillota</taxon>
        <taxon>Bacilli</taxon>
        <taxon>Bacillales</taxon>
        <taxon>Paenibacillaceae</taxon>
        <taxon>Paenibacillus</taxon>
    </lineage>
</organism>
<protein>
    <submittedName>
        <fullName evidence="1">Uncharacterized protein</fullName>
    </submittedName>
</protein>
<evidence type="ECO:0000313" key="2">
    <source>
        <dbReference type="Proteomes" id="UP001519287"/>
    </source>
</evidence>
<sequence length="152" mass="17668">MHGMEEIKKLIAKVTPYLGNCSNISKLFLWCLREEVINKDQYLALQAAFIVKKYTRTIENQFKHLKCEICLYDKMNMSVWDTEEENEDAYEIYDNETISSCAQFYCALPSKVGHMVLYSDKIKSFSSQEVSMYTIYANSLGEELVSIKDQPL</sequence>
<evidence type="ECO:0000313" key="1">
    <source>
        <dbReference type="EMBL" id="MBP1990303.1"/>
    </source>
</evidence>
<dbReference type="Proteomes" id="UP001519287">
    <property type="component" value="Unassembled WGS sequence"/>
</dbReference>
<proteinExistence type="predicted"/>
<gene>
    <name evidence="1" type="ORF">J2Z66_001901</name>
</gene>
<comment type="caution">
    <text evidence="1">The sequence shown here is derived from an EMBL/GenBank/DDBJ whole genome shotgun (WGS) entry which is preliminary data.</text>
</comment>
<reference evidence="1 2" key="1">
    <citation type="submission" date="2021-03" db="EMBL/GenBank/DDBJ databases">
        <title>Genomic Encyclopedia of Type Strains, Phase IV (KMG-IV): sequencing the most valuable type-strain genomes for metagenomic binning, comparative biology and taxonomic classification.</title>
        <authorList>
            <person name="Goeker M."/>
        </authorList>
    </citation>
    <scope>NUCLEOTIDE SEQUENCE [LARGE SCALE GENOMIC DNA]</scope>
    <source>
        <strain evidence="1 2">DSM 26048</strain>
    </source>
</reference>
<accession>A0ABS4IRV0</accession>
<dbReference type="EMBL" id="JAGGLB010000004">
    <property type="protein sequence ID" value="MBP1990303.1"/>
    <property type="molecule type" value="Genomic_DNA"/>
</dbReference>
<keyword evidence="2" id="KW-1185">Reference proteome</keyword>
<dbReference type="RefSeq" id="WP_209971081.1">
    <property type="nucleotide sequence ID" value="NZ_JAGGLB010000004.1"/>
</dbReference>